<dbReference type="InterPro" id="IPR029052">
    <property type="entry name" value="Metallo-depent_PP-like"/>
</dbReference>
<evidence type="ECO:0000259" key="1">
    <source>
        <dbReference type="Pfam" id="PF00149"/>
    </source>
</evidence>
<reference evidence="2 3" key="1">
    <citation type="submission" date="2019-11" db="EMBL/GenBank/DDBJ databases">
        <authorList>
            <person name="Dong K."/>
        </authorList>
    </citation>
    <scope>NUCLEOTIDE SEQUENCE [LARGE SCALE GENOMIC DNA]</scope>
    <source>
        <strain evidence="2 3">JCM 17370</strain>
    </source>
</reference>
<dbReference type="Pfam" id="PF00149">
    <property type="entry name" value="Metallophos"/>
    <property type="match status" value="1"/>
</dbReference>
<dbReference type="RefSeq" id="WP_155066110.1">
    <property type="nucleotide sequence ID" value="NZ_WMIF01000051.1"/>
</dbReference>
<name>A0A844HBB6_9RHOB</name>
<protein>
    <recommendedName>
        <fullName evidence="1">Calcineurin-like phosphoesterase domain-containing protein</fullName>
    </recommendedName>
</protein>
<feature type="domain" description="Calcineurin-like phosphoesterase" evidence="1">
    <location>
        <begin position="1"/>
        <end position="227"/>
    </location>
</feature>
<dbReference type="GO" id="GO:0016787">
    <property type="term" value="F:hydrolase activity"/>
    <property type="evidence" value="ECO:0007669"/>
    <property type="project" value="InterPro"/>
</dbReference>
<dbReference type="InterPro" id="IPR004843">
    <property type="entry name" value="Calcineurin-like_PHP"/>
</dbReference>
<dbReference type="Proteomes" id="UP000442533">
    <property type="component" value="Unassembled WGS sequence"/>
</dbReference>
<comment type="caution">
    <text evidence="2">The sequence shown here is derived from an EMBL/GenBank/DDBJ whole genome shotgun (WGS) entry which is preliminary data.</text>
</comment>
<dbReference type="SUPFAM" id="SSF56300">
    <property type="entry name" value="Metallo-dependent phosphatases"/>
    <property type="match status" value="1"/>
</dbReference>
<accession>A0A844HBB6</accession>
<dbReference type="Gene3D" id="3.60.21.10">
    <property type="match status" value="1"/>
</dbReference>
<evidence type="ECO:0000313" key="3">
    <source>
        <dbReference type="Proteomes" id="UP000442533"/>
    </source>
</evidence>
<proteinExistence type="predicted"/>
<sequence>MSVLVLADLHLDMWLEVGIDPFQWLAYGQYDAFDGLIIAGDLSNKPKVRWPHMIAHLKRYMPAEKIYIVPGNHDYYDHVLDGDDRLAAICAEAGVHFAQKSEFFIGGLRFLCATLWTDFQLDEAPEWAMEVVERQMNDYRYIRLASQGYRKIRPADTVRVHADHRAWLESRLAVPYDGPTVVVTHHCPLPGLISEGPRDEMDFAYGSDLEPLMTKYRPETWLFGHTHLQNKGFGRGGTLVQNVSVGYPDQMHPDDLTGCVIRSLRALPHPCKP</sequence>
<dbReference type="OrthoDB" id="356681at2"/>
<gene>
    <name evidence="2" type="ORF">GL279_18680</name>
</gene>
<organism evidence="2 3">
    <name type="scientific">Paracoccus limosus</name>
    <dbReference type="NCBI Taxonomy" id="913252"/>
    <lineage>
        <taxon>Bacteria</taxon>
        <taxon>Pseudomonadati</taxon>
        <taxon>Pseudomonadota</taxon>
        <taxon>Alphaproteobacteria</taxon>
        <taxon>Rhodobacterales</taxon>
        <taxon>Paracoccaceae</taxon>
        <taxon>Paracoccus</taxon>
    </lineage>
</organism>
<dbReference type="PANTHER" id="PTHR37844">
    <property type="entry name" value="SER/THR PROTEIN PHOSPHATASE SUPERFAMILY (AFU_ORTHOLOGUE AFUA_1G14840)"/>
    <property type="match status" value="1"/>
</dbReference>
<dbReference type="AlphaFoldDB" id="A0A844HBB6"/>
<dbReference type="EMBL" id="WMIF01000051">
    <property type="protein sequence ID" value="MTH36607.1"/>
    <property type="molecule type" value="Genomic_DNA"/>
</dbReference>
<dbReference type="PANTHER" id="PTHR37844:SF2">
    <property type="entry name" value="SER_THR PROTEIN PHOSPHATASE SUPERFAMILY (AFU_ORTHOLOGUE AFUA_1G14840)"/>
    <property type="match status" value="1"/>
</dbReference>
<keyword evidence="3" id="KW-1185">Reference proteome</keyword>
<evidence type="ECO:0000313" key="2">
    <source>
        <dbReference type="EMBL" id="MTH36607.1"/>
    </source>
</evidence>